<reference evidence="2 3" key="1">
    <citation type="submission" date="2018-08" db="EMBL/GenBank/DDBJ databases">
        <title>Aphanomyces genome sequencing and annotation.</title>
        <authorList>
            <person name="Minardi D."/>
            <person name="Oidtmann B."/>
            <person name="Van Der Giezen M."/>
            <person name="Studholme D.J."/>
        </authorList>
    </citation>
    <scope>NUCLEOTIDE SEQUENCE [LARGE SCALE GENOMIC DNA]</scope>
    <source>
        <strain evidence="2 3">NJM0002</strain>
    </source>
</reference>
<proteinExistence type="predicted"/>
<gene>
    <name evidence="2" type="ORF">DYB32_004095</name>
</gene>
<dbReference type="EMBL" id="QUSY01000284">
    <property type="protein sequence ID" value="RHY30699.1"/>
    <property type="molecule type" value="Genomic_DNA"/>
</dbReference>
<evidence type="ECO:0000313" key="3">
    <source>
        <dbReference type="Proteomes" id="UP000285060"/>
    </source>
</evidence>
<dbReference type="Gene3D" id="3.10.450.50">
    <property type="match status" value="1"/>
</dbReference>
<feature type="compositionally biased region" description="Low complexity" evidence="1">
    <location>
        <begin position="1"/>
        <end position="22"/>
    </location>
</feature>
<accession>A0A418AYI6</accession>
<dbReference type="VEuPathDB" id="FungiDB:H310_06903"/>
<feature type="compositionally biased region" description="Acidic residues" evidence="1">
    <location>
        <begin position="451"/>
        <end position="460"/>
    </location>
</feature>
<feature type="region of interest" description="Disordered" evidence="1">
    <location>
        <begin position="445"/>
        <end position="471"/>
    </location>
</feature>
<evidence type="ECO:0000256" key="1">
    <source>
        <dbReference type="SAM" id="MobiDB-lite"/>
    </source>
</evidence>
<keyword evidence="3" id="KW-1185">Reference proteome</keyword>
<protein>
    <recommendedName>
        <fullName evidence="4">PH domain-containing protein</fullName>
    </recommendedName>
</protein>
<organism evidence="2 3">
    <name type="scientific">Aphanomyces invadans</name>
    <dbReference type="NCBI Taxonomy" id="157072"/>
    <lineage>
        <taxon>Eukaryota</taxon>
        <taxon>Sar</taxon>
        <taxon>Stramenopiles</taxon>
        <taxon>Oomycota</taxon>
        <taxon>Saprolegniomycetes</taxon>
        <taxon>Saprolegniales</taxon>
        <taxon>Verrucalvaceae</taxon>
        <taxon>Aphanomyces</taxon>
    </lineage>
</organism>
<dbReference type="Proteomes" id="UP000285060">
    <property type="component" value="Unassembled WGS sequence"/>
</dbReference>
<dbReference type="AlphaFoldDB" id="A0A418AYI6"/>
<feature type="region of interest" description="Disordered" evidence="1">
    <location>
        <begin position="1"/>
        <end position="47"/>
    </location>
</feature>
<evidence type="ECO:0000313" key="2">
    <source>
        <dbReference type="EMBL" id="RHY30699.1"/>
    </source>
</evidence>
<sequence length="914" mass="101882">MEDVDSSSSASNRSGRSGSLSRFMDKNGRNRRNSTTSSHSDCEGEAPGEFQSEVMTLIAMEDKRKAFQHLLNLEVEIIFDTLEETDSGLRTWLLQYDVVKEVLRVFSTPVLIHTPSNGVVLAPSIIAEPSIKEPLGTVVTTVSHEKAPLQAFVSAKVDEEYGYYKHVFVCSEIIMRVYTGEDDLYESFRMSSSSSGSAAVNEELTFGCQTQDELELWRLFFIYFTENDTIDEVQAAFYCKAFIRLHDAYCLEDGYVQVVLEAYVPALLKHLYMPTIKHLLLKLLQSYESIHPLTGVHDAMEAVAPLLIQAATLPVDLASPAVGNLLAARENACRLLVEMLQANQADRLGSFLRREDNQFLAKYFVVRIEAVTEGYHNFLQFMLLEEFGKEPKLMDQLFAGSIEQLAQVPVWPSTIVAPCMLNIHVVSELLRIYCRYKRAAELNPKKAQSDGSDDLEDDEDGGHVAPPANGNPAVMYELSGLKEAETSLWPNMKKLARATTTAYVNHFFTQTNVPTSVDIAIAKHLYRLVTLQDPEVDSLLVQAGVLPKYLNLLQAKPDADMLLIHVVSALLFVITDKSQTRSGSCVLVRGIFGESIDLLQTIVDVYKKQHRSKAYFKVLNDTMLVMLVSECPSPSQAVVVERAIAHAAWHALNCETKRNLGLSDAVDAAASTAPTSRRNRGKHEVHAFHFNTQGHGIFWVLVDSKETKVTWLQELLSAITGIPFSPKSAHEVRAILFPTGGEGRLSSKQMRAIVLGLYALLFGDDLEFNDPSRSPPLLTGDALCQVRYPVLRSCHFGQHDRGVHGQYVHPNVVLSSNLPSTVPYWGEYHGFQGFLQFCKVREETVERLKGRVLRVVADEDESTVVVMTAVTLRIVHNSEVVLEESCDIVELTDGKISTIHLNFDSAQLSTSFQQ</sequence>
<dbReference type="InterPro" id="IPR032710">
    <property type="entry name" value="NTF2-like_dom_sf"/>
</dbReference>
<dbReference type="SUPFAM" id="SSF54427">
    <property type="entry name" value="NTF2-like"/>
    <property type="match status" value="1"/>
</dbReference>
<name>A0A418AYI6_9STRA</name>
<evidence type="ECO:0008006" key="4">
    <source>
        <dbReference type="Google" id="ProtNLM"/>
    </source>
</evidence>
<comment type="caution">
    <text evidence="2">The sequence shown here is derived from an EMBL/GenBank/DDBJ whole genome shotgun (WGS) entry which is preliminary data.</text>
</comment>